<protein>
    <submittedName>
        <fullName evidence="1">Uncharacterized protein</fullName>
    </submittedName>
</protein>
<keyword evidence="2" id="KW-1185">Reference proteome</keyword>
<reference evidence="1 2" key="1">
    <citation type="journal article" date="2024" name="BMC Genomics">
        <title>De novo assembly and annotation of Popillia japonica's genome with initial clues to its potential as an invasive pest.</title>
        <authorList>
            <person name="Cucini C."/>
            <person name="Boschi S."/>
            <person name="Funari R."/>
            <person name="Cardaioli E."/>
            <person name="Iannotti N."/>
            <person name="Marturano G."/>
            <person name="Paoli F."/>
            <person name="Bruttini M."/>
            <person name="Carapelli A."/>
            <person name="Frati F."/>
            <person name="Nardi F."/>
        </authorList>
    </citation>
    <scope>NUCLEOTIDE SEQUENCE [LARGE SCALE GENOMIC DNA]</scope>
    <source>
        <strain evidence="1">DMR45628</strain>
    </source>
</reference>
<gene>
    <name evidence="1" type="ORF">QE152_g39641</name>
</gene>
<organism evidence="1 2">
    <name type="scientific">Popillia japonica</name>
    <name type="common">Japanese beetle</name>
    <dbReference type="NCBI Taxonomy" id="7064"/>
    <lineage>
        <taxon>Eukaryota</taxon>
        <taxon>Metazoa</taxon>
        <taxon>Ecdysozoa</taxon>
        <taxon>Arthropoda</taxon>
        <taxon>Hexapoda</taxon>
        <taxon>Insecta</taxon>
        <taxon>Pterygota</taxon>
        <taxon>Neoptera</taxon>
        <taxon>Endopterygota</taxon>
        <taxon>Coleoptera</taxon>
        <taxon>Polyphaga</taxon>
        <taxon>Scarabaeiformia</taxon>
        <taxon>Scarabaeidae</taxon>
        <taxon>Rutelinae</taxon>
        <taxon>Popillia</taxon>
    </lineage>
</organism>
<evidence type="ECO:0000313" key="2">
    <source>
        <dbReference type="Proteomes" id="UP001458880"/>
    </source>
</evidence>
<dbReference type="AlphaFoldDB" id="A0AAW1HTK4"/>
<name>A0AAW1HTK4_POPJA</name>
<evidence type="ECO:0000313" key="1">
    <source>
        <dbReference type="EMBL" id="KAK9679884.1"/>
    </source>
</evidence>
<proteinExistence type="predicted"/>
<dbReference type="EMBL" id="JASPKY010000960">
    <property type="protein sequence ID" value="KAK9679884.1"/>
    <property type="molecule type" value="Genomic_DNA"/>
</dbReference>
<accession>A0AAW1HTK4</accession>
<comment type="caution">
    <text evidence="1">The sequence shown here is derived from an EMBL/GenBank/DDBJ whole genome shotgun (WGS) entry which is preliminary data.</text>
</comment>
<dbReference type="Proteomes" id="UP001458880">
    <property type="component" value="Unassembled WGS sequence"/>
</dbReference>
<sequence length="201" mass="22586">MKPYTKLLRTANMKSSDFSSVSEYGLAKVRSLSRPDLPWDSVLSAVIGGITSNAVRGNIRLHQPKDQKELMLLLKQYKAKNDSREPPAKRHKTENKSQFLGKCFSCGENRPCYSTTPNIDKTQSSMQVIENDSLPKGNYCKRVGHNEATCFKKLDKTQIRCVTITRFEIMPTASAPSDDHNNKFTYMVDSGVDSGQALERC</sequence>